<dbReference type="AlphaFoldDB" id="A0A1V9Z217"/>
<reference evidence="2 3" key="1">
    <citation type="journal article" date="2014" name="Genome Biol. Evol.">
        <title>The secreted proteins of Achlya hypogyna and Thraustotheca clavata identify the ancestral oomycete secretome and reveal gene acquisitions by horizontal gene transfer.</title>
        <authorList>
            <person name="Misner I."/>
            <person name="Blouin N."/>
            <person name="Leonard G."/>
            <person name="Richards T.A."/>
            <person name="Lane C.E."/>
        </authorList>
    </citation>
    <scope>NUCLEOTIDE SEQUENCE [LARGE SCALE GENOMIC DNA]</scope>
    <source>
        <strain evidence="2 3">ATCC 48635</strain>
    </source>
</reference>
<name>A0A1V9Z217_ACHHY</name>
<proteinExistence type="predicted"/>
<evidence type="ECO:0000313" key="2">
    <source>
        <dbReference type="EMBL" id="OQR91880.1"/>
    </source>
</evidence>
<dbReference type="OrthoDB" id="71366at2759"/>
<dbReference type="EMBL" id="JNBR01000497">
    <property type="protein sequence ID" value="OQR91880.1"/>
    <property type="molecule type" value="Genomic_DNA"/>
</dbReference>
<feature type="coiled-coil region" evidence="1">
    <location>
        <begin position="103"/>
        <end position="137"/>
    </location>
</feature>
<evidence type="ECO:0000313" key="3">
    <source>
        <dbReference type="Proteomes" id="UP000243579"/>
    </source>
</evidence>
<comment type="caution">
    <text evidence="2">The sequence shown here is derived from an EMBL/GenBank/DDBJ whole genome shotgun (WGS) entry which is preliminary data.</text>
</comment>
<sequence length="193" mass="21335">MHRTSPMTSPAMTSVKTTASMTNSPVAVEAFDVDILYDDYLSPDSGVDFDFDFDFIAPAPKPVAKATSTSALLTNPATALLLQKPIKSLSREEKVARRRAQIAKSAQKHRLRIREEMESLQDELVRLEAKLAAHQAADATTWKTKAAQALEMRQISEAMNASLRQSLSETTLCVHHWTTFMPNVHSVVDAPLL</sequence>
<organism evidence="2 3">
    <name type="scientific">Achlya hypogyna</name>
    <name type="common">Oomycete</name>
    <name type="synonym">Protoachlya hypogyna</name>
    <dbReference type="NCBI Taxonomy" id="1202772"/>
    <lineage>
        <taxon>Eukaryota</taxon>
        <taxon>Sar</taxon>
        <taxon>Stramenopiles</taxon>
        <taxon>Oomycota</taxon>
        <taxon>Saprolegniomycetes</taxon>
        <taxon>Saprolegniales</taxon>
        <taxon>Achlyaceae</taxon>
        <taxon>Achlya</taxon>
    </lineage>
</organism>
<protein>
    <recommendedName>
        <fullName evidence="4">BZIP domain-containing protein</fullName>
    </recommendedName>
</protein>
<gene>
    <name evidence="2" type="ORF">ACHHYP_04282</name>
</gene>
<dbReference type="Proteomes" id="UP000243579">
    <property type="component" value="Unassembled WGS sequence"/>
</dbReference>
<keyword evidence="3" id="KW-1185">Reference proteome</keyword>
<accession>A0A1V9Z217</accession>
<dbReference type="CDD" id="cd14686">
    <property type="entry name" value="bZIP"/>
    <property type="match status" value="1"/>
</dbReference>
<evidence type="ECO:0008006" key="4">
    <source>
        <dbReference type="Google" id="ProtNLM"/>
    </source>
</evidence>
<keyword evidence="1" id="KW-0175">Coiled coil</keyword>
<evidence type="ECO:0000256" key="1">
    <source>
        <dbReference type="SAM" id="Coils"/>
    </source>
</evidence>